<feature type="compositionally biased region" description="Polar residues" evidence="15">
    <location>
        <begin position="284"/>
        <end position="297"/>
    </location>
</feature>
<comment type="function">
    <text evidence="2">Required for the assembly of the mitochondrial respiratory chain complex IV (CIV), also known as cytochrome c oxidase. May participate in merging the COX1 and COX2 assembly lines.</text>
</comment>
<dbReference type="GeneID" id="37044982"/>
<comment type="subcellular location">
    <subcellularLocation>
        <location evidence="3">Mitochondrion inner membrane</location>
        <topology evidence="3">Single-pass membrane protein</topology>
    </subcellularLocation>
</comment>
<dbReference type="InterPro" id="IPR039799">
    <property type="entry name" value="ALR/ERV"/>
</dbReference>
<sequence length="351" mass="39059">MPTFDSKPLSASSAASGSNRANLLARLTPQVRRRPVLFFGLPFVLTIVAGSYGLSSLTQTRYDYNATKVQSMSKQEELGMRKDRRRVDIREEYFRLQSKESELEEWEPKRIERPKGTPEWGVPPQAEERPATKSRSSSWFSRKPVQAEEEEPGRRGEEIQNARVGGRKNIVLGPDGKPCKACNSKLAFTAAMRGAKEPSTITPVLPSSAGDDGERTECPPDGDIIGNSTWTFLHSAAAYYPRQPSEIQQESMLALIRSLVHLYPCHSCAQALGQELAREEDSGQPWQSEARASSGGATTLKEAVKRGPSLRLWLCGIHNEVNERLGKEVWRCDEEALNRRWKDGPADGSCD</sequence>
<dbReference type="Gene3D" id="4.10.320.60">
    <property type="match status" value="1"/>
</dbReference>
<keyword evidence="11" id="KW-0496">Mitochondrion</keyword>
<comment type="catalytic activity">
    <reaction evidence="14">
        <text>2 R'C(R)SH + O2 = R'C(R)S-S(R)CR' + H2O2</text>
        <dbReference type="Rhea" id="RHEA:17357"/>
        <dbReference type="ChEBI" id="CHEBI:15379"/>
        <dbReference type="ChEBI" id="CHEBI:16240"/>
        <dbReference type="ChEBI" id="CHEBI:16520"/>
        <dbReference type="ChEBI" id="CHEBI:17412"/>
        <dbReference type="EC" id="1.8.3.2"/>
    </reaction>
</comment>
<dbReference type="PANTHER" id="PTHR12645:SF0">
    <property type="entry name" value="FAD-LINKED SULFHYDRYL OXIDASE ALR"/>
    <property type="match status" value="1"/>
</dbReference>
<evidence type="ECO:0000256" key="7">
    <source>
        <dbReference type="ARBA" id="ARBA00022792"/>
    </source>
</evidence>
<dbReference type="PANTHER" id="PTHR12645">
    <property type="entry name" value="ALR/ERV"/>
    <property type="match status" value="1"/>
</dbReference>
<evidence type="ECO:0000313" key="17">
    <source>
        <dbReference type="EMBL" id="PWN93224.1"/>
    </source>
</evidence>
<feature type="region of interest" description="Disordered" evidence="15">
    <location>
        <begin position="104"/>
        <end position="162"/>
    </location>
</feature>
<feature type="transmembrane region" description="Helical" evidence="14">
    <location>
        <begin position="36"/>
        <end position="54"/>
    </location>
</feature>
<evidence type="ECO:0000256" key="9">
    <source>
        <dbReference type="ARBA" id="ARBA00022989"/>
    </source>
</evidence>
<dbReference type="Pfam" id="PF14138">
    <property type="entry name" value="COX16"/>
    <property type="match status" value="1"/>
</dbReference>
<evidence type="ECO:0000256" key="6">
    <source>
        <dbReference type="ARBA" id="ARBA00022692"/>
    </source>
</evidence>
<keyword evidence="13" id="KW-1015">Disulfide bond</keyword>
<dbReference type="RefSeq" id="XP_025380422.1">
    <property type="nucleotide sequence ID" value="XM_025523066.1"/>
</dbReference>
<evidence type="ECO:0000256" key="11">
    <source>
        <dbReference type="ARBA" id="ARBA00023128"/>
    </source>
</evidence>
<dbReference type="Pfam" id="PF04777">
    <property type="entry name" value="Evr1_Alr"/>
    <property type="match status" value="1"/>
</dbReference>
<evidence type="ECO:0000256" key="13">
    <source>
        <dbReference type="ARBA" id="ARBA00023157"/>
    </source>
</evidence>
<name>A0A316YWS0_9BASI</name>
<feature type="region of interest" description="Disordered" evidence="15">
    <location>
        <begin position="279"/>
        <end position="301"/>
    </location>
</feature>
<dbReference type="SUPFAM" id="SSF69000">
    <property type="entry name" value="FAD-dependent thiol oxidase"/>
    <property type="match status" value="1"/>
</dbReference>
<comment type="cofactor">
    <cofactor evidence="1 14">
        <name>FAD</name>
        <dbReference type="ChEBI" id="CHEBI:57692"/>
    </cofactor>
</comment>
<keyword evidence="8 14" id="KW-0274">FAD</keyword>
<evidence type="ECO:0000256" key="12">
    <source>
        <dbReference type="ARBA" id="ARBA00023136"/>
    </source>
</evidence>
<evidence type="ECO:0000256" key="15">
    <source>
        <dbReference type="SAM" id="MobiDB-lite"/>
    </source>
</evidence>
<reference evidence="17 18" key="1">
    <citation type="journal article" date="2018" name="Mol. Biol. Evol.">
        <title>Broad Genomic Sampling Reveals a Smut Pathogenic Ancestry of the Fungal Clade Ustilaginomycotina.</title>
        <authorList>
            <person name="Kijpornyongpan T."/>
            <person name="Mondo S.J."/>
            <person name="Barry K."/>
            <person name="Sandor L."/>
            <person name="Lee J."/>
            <person name="Lipzen A."/>
            <person name="Pangilinan J."/>
            <person name="LaButti K."/>
            <person name="Hainaut M."/>
            <person name="Henrissat B."/>
            <person name="Grigoriev I.V."/>
            <person name="Spatafora J.W."/>
            <person name="Aime M.C."/>
        </authorList>
    </citation>
    <scope>NUCLEOTIDE SEQUENCE [LARGE SCALE GENOMIC DNA]</scope>
    <source>
        <strain evidence="17 18">MCA 4198</strain>
    </source>
</reference>
<dbReference type="InterPro" id="IPR036774">
    <property type="entry name" value="ERV/ALR_sulphydryl_oxid_sf"/>
</dbReference>
<evidence type="ECO:0000256" key="2">
    <source>
        <dbReference type="ARBA" id="ARBA00002490"/>
    </source>
</evidence>
<keyword evidence="6 14" id="KW-0812">Transmembrane</keyword>
<evidence type="ECO:0000256" key="1">
    <source>
        <dbReference type="ARBA" id="ARBA00001974"/>
    </source>
</evidence>
<dbReference type="STRING" id="215250.A0A316YWS0"/>
<dbReference type="GO" id="GO:0050660">
    <property type="term" value="F:flavin adenine dinucleotide binding"/>
    <property type="evidence" value="ECO:0007669"/>
    <property type="project" value="TreeGrafter"/>
</dbReference>
<dbReference type="OrthoDB" id="17199at2759"/>
<dbReference type="InParanoid" id="A0A316YWS0"/>
<keyword evidence="9 14" id="KW-1133">Transmembrane helix</keyword>
<dbReference type="InterPro" id="IPR020164">
    <property type="entry name" value="Cyt_c_Oxase_assmbl_COX16"/>
</dbReference>
<protein>
    <recommendedName>
        <fullName evidence="14">Sulfhydryl oxidase</fullName>
        <ecNumber evidence="14">1.8.3.2</ecNumber>
    </recommendedName>
</protein>
<gene>
    <name evidence="17" type="ORF">FA10DRAFT_270544</name>
</gene>
<feature type="domain" description="ERV/ALR sulfhydryl oxidase" evidence="16">
    <location>
        <begin position="218"/>
        <end position="341"/>
    </location>
</feature>
<evidence type="ECO:0000256" key="10">
    <source>
        <dbReference type="ARBA" id="ARBA00023002"/>
    </source>
</evidence>
<dbReference type="PROSITE" id="PS51324">
    <property type="entry name" value="ERV_ALR"/>
    <property type="match status" value="1"/>
</dbReference>
<dbReference type="GO" id="GO:0016971">
    <property type="term" value="F:flavin-dependent sulfhydryl oxidase activity"/>
    <property type="evidence" value="ECO:0007669"/>
    <property type="project" value="InterPro"/>
</dbReference>
<proteinExistence type="inferred from homology"/>
<keyword evidence="18" id="KW-1185">Reference proteome</keyword>
<evidence type="ECO:0000256" key="5">
    <source>
        <dbReference type="ARBA" id="ARBA00022630"/>
    </source>
</evidence>
<evidence type="ECO:0000256" key="8">
    <source>
        <dbReference type="ARBA" id="ARBA00022827"/>
    </source>
</evidence>
<evidence type="ECO:0000256" key="14">
    <source>
        <dbReference type="RuleBase" id="RU371123"/>
    </source>
</evidence>
<dbReference type="EC" id="1.8.3.2" evidence="14"/>
<evidence type="ECO:0000313" key="18">
    <source>
        <dbReference type="Proteomes" id="UP000245768"/>
    </source>
</evidence>
<dbReference type="InterPro" id="IPR017905">
    <property type="entry name" value="ERV/ALR_sulphydryl_oxidase"/>
</dbReference>
<keyword evidence="5 14" id="KW-0285">Flavoprotein</keyword>
<dbReference type="AlphaFoldDB" id="A0A316YWS0"/>
<evidence type="ECO:0000256" key="3">
    <source>
        <dbReference type="ARBA" id="ARBA00004434"/>
    </source>
</evidence>
<dbReference type="Gene3D" id="1.20.120.310">
    <property type="entry name" value="ERV/ALR sulfhydryl oxidase domain"/>
    <property type="match status" value="1"/>
</dbReference>
<evidence type="ECO:0000256" key="4">
    <source>
        <dbReference type="ARBA" id="ARBA00008370"/>
    </source>
</evidence>
<keyword evidence="7" id="KW-0999">Mitochondrion inner membrane</keyword>
<evidence type="ECO:0000259" key="16">
    <source>
        <dbReference type="PROSITE" id="PS51324"/>
    </source>
</evidence>
<feature type="compositionally biased region" description="Basic and acidic residues" evidence="15">
    <location>
        <begin position="104"/>
        <end position="116"/>
    </location>
</feature>
<keyword evidence="10 14" id="KW-0560">Oxidoreductase</keyword>
<dbReference type="Proteomes" id="UP000245768">
    <property type="component" value="Unassembled WGS sequence"/>
</dbReference>
<dbReference type="GO" id="GO:0005743">
    <property type="term" value="C:mitochondrial inner membrane"/>
    <property type="evidence" value="ECO:0007669"/>
    <property type="project" value="UniProtKB-SubCell"/>
</dbReference>
<dbReference type="EMBL" id="KZ819634">
    <property type="protein sequence ID" value="PWN93224.1"/>
    <property type="molecule type" value="Genomic_DNA"/>
</dbReference>
<organism evidence="17 18">
    <name type="scientific">Acaromyces ingoldii</name>
    <dbReference type="NCBI Taxonomy" id="215250"/>
    <lineage>
        <taxon>Eukaryota</taxon>
        <taxon>Fungi</taxon>
        <taxon>Dikarya</taxon>
        <taxon>Basidiomycota</taxon>
        <taxon>Ustilaginomycotina</taxon>
        <taxon>Exobasidiomycetes</taxon>
        <taxon>Exobasidiales</taxon>
        <taxon>Cryptobasidiaceae</taxon>
        <taxon>Acaromyces</taxon>
    </lineage>
</organism>
<keyword evidence="12 14" id="KW-0472">Membrane</keyword>
<comment type="similarity">
    <text evidence="4">Belongs to the COX16 family.</text>
</comment>
<accession>A0A316YWS0</accession>